<protein>
    <submittedName>
        <fullName evidence="3">Putative glucosyl glucuronosyl</fullName>
    </submittedName>
</protein>
<feature type="region of interest" description="Disordered" evidence="2">
    <location>
        <begin position="200"/>
        <end position="223"/>
    </location>
</feature>
<dbReference type="InterPro" id="IPR026847">
    <property type="entry name" value="VPS13"/>
</dbReference>
<feature type="compositionally biased region" description="Basic and acidic residues" evidence="2">
    <location>
        <begin position="42"/>
        <end position="53"/>
    </location>
</feature>
<dbReference type="GO" id="GO:0006623">
    <property type="term" value="P:protein targeting to vacuole"/>
    <property type="evidence" value="ECO:0007669"/>
    <property type="project" value="TreeGrafter"/>
</dbReference>
<comment type="similarity">
    <text evidence="1">Belongs to the VPS13 family.</text>
</comment>
<evidence type="ECO:0000256" key="1">
    <source>
        <dbReference type="ARBA" id="ARBA00006545"/>
    </source>
</evidence>
<organism evidence="3 4">
    <name type="scientific">Diplodia seriata</name>
    <dbReference type="NCBI Taxonomy" id="420778"/>
    <lineage>
        <taxon>Eukaryota</taxon>
        <taxon>Fungi</taxon>
        <taxon>Dikarya</taxon>
        <taxon>Ascomycota</taxon>
        <taxon>Pezizomycotina</taxon>
        <taxon>Dothideomycetes</taxon>
        <taxon>Dothideomycetes incertae sedis</taxon>
        <taxon>Botryosphaeriales</taxon>
        <taxon>Botryosphaeriaceae</taxon>
        <taxon>Diplodia</taxon>
    </lineage>
</organism>
<evidence type="ECO:0000313" key="3">
    <source>
        <dbReference type="EMBL" id="KKY24585.1"/>
    </source>
</evidence>
<gene>
    <name evidence="3" type="ORF">UCDDS831_g02379</name>
</gene>
<proteinExistence type="inferred from homology"/>
<dbReference type="PANTHER" id="PTHR16166">
    <property type="entry name" value="VACUOLAR PROTEIN SORTING-ASSOCIATED PROTEIN VPS13"/>
    <property type="match status" value="1"/>
</dbReference>
<feature type="region of interest" description="Disordered" evidence="2">
    <location>
        <begin position="1"/>
        <end position="79"/>
    </location>
</feature>
<sequence>MRSPSLRSRSGSSIPAAEPLQPADPPPDAVSAAPPPTSTPAADHKQAETHDNADSISHASSEPPLWPPPPYDGPAAAPHGRCAILPAHEARWRTKGKDADSTPLSTLAATVLVSEGQLEGGDVQLLLPPESTPTDPLSAIALSTYATIHDIVLGAAEGPREAYRQLRRAREEAAAKEAQAYDYRSLSLLGSAGYDDDAVGEEDGERFGDYRPTAPPSVASASSVADDGRGLGYGLFDGITGLFVQPVKGAQKEGPVGFLKGFGKGLGGIVCKPAAGALGVPGYAFTGIQRSIEKELSRKASPEECLAAAEVLQGEDEMRRLSDKERMDIVAAWLAR</sequence>
<dbReference type="EMBL" id="LAQI01000057">
    <property type="protein sequence ID" value="KKY24585.1"/>
    <property type="molecule type" value="Genomic_DNA"/>
</dbReference>
<dbReference type="GO" id="GO:0045053">
    <property type="term" value="P:protein retention in Golgi apparatus"/>
    <property type="evidence" value="ECO:0007669"/>
    <property type="project" value="TreeGrafter"/>
</dbReference>
<reference evidence="3 4" key="1">
    <citation type="submission" date="2015-03" db="EMBL/GenBank/DDBJ databases">
        <authorList>
            <person name="Morales-Cruz A."/>
            <person name="Amrine K.C."/>
            <person name="Cantu D."/>
        </authorList>
    </citation>
    <scope>NUCLEOTIDE SEQUENCE [LARGE SCALE GENOMIC DNA]</scope>
    <source>
        <strain evidence="3">DS831</strain>
    </source>
</reference>
<accession>A0A0G2H7E9</accession>
<reference evidence="3 4" key="2">
    <citation type="submission" date="2015-05" db="EMBL/GenBank/DDBJ databases">
        <title>Distinctive expansion of gene families associated with plant cell wall degradation and secondary metabolism in the genomes of grapevine trunk pathogens.</title>
        <authorList>
            <person name="Lawrence D.P."/>
            <person name="Travadon R."/>
            <person name="Rolshausen P.E."/>
            <person name="Baumgartner K."/>
        </authorList>
    </citation>
    <scope>NUCLEOTIDE SEQUENCE [LARGE SCALE GENOMIC DNA]</scope>
    <source>
        <strain evidence="3">DS831</strain>
    </source>
</reference>
<evidence type="ECO:0000313" key="4">
    <source>
        <dbReference type="Proteomes" id="UP000034182"/>
    </source>
</evidence>
<evidence type="ECO:0000256" key="2">
    <source>
        <dbReference type="SAM" id="MobiDB-lite"/>
    </source>
</evidence>
<dbReference type="Proteomes" id="UP000034182">
    <property type="component" value="Unassembled WGS sequence"/>
</dbReference>
<feature type="compositionally biased region" description="Pro residues" evidence="2">
    <location>
        <begin position="22"/>
        <end position="38"/>
    </location>
</feature>
<dbReference type="AlphaFoldDB" id="A0A0G2H7E9"/>
<comment type="caution">
    <text evidence="3">The sequence shown here is derived from an EMBL/GenBank/DDBJ whole genome shotgun (WGS) entry which is preliminary data.</text>
</comment>
<name>A0A0G2H7E9_9PEZI</name>
<dbReference type="PANTHER" id="PTHR16166:SF93">
    <property type="entry name" value="INTERMEMBRANE LIPID TRANSFER PROTEIN VPS13"/>
    <property type="match status" value="1"/>
</dbReference>
<feature type="compositionally biased region" description="Low complexity" evidence="2">
    <location>
        <begin position="1"/>
        <end position="13"/>
    </location>
</feature>